<dbReference type="Pfam" id="PF14398">
    <property type="entry name" value="ATPgrasp_YheCD"/>
    <property type="match status" value="1"/>
</dbReference>
<dbReference type="SUPFAM" id="SSF56059">
    <property type="entry name" value="Glutathione synthetase ATP-binding domain-like"/>
    <property type="match status" value="1"/>
</dbReference>
<evidence type="ECO:0000313" key="4">
    <source>
        <dbReference type="Proteomes" id="UP000637074"/>
    </source>
</evidence>
<sequence>MRKRYLIDVAPNDQLIVFCPKSLLRDRVMKRIAFGSNSMTVDFYPHPDRNDRIVISREIQKALQFPDLRIPLHTFIENEVLTIGPIVGIFTTGFTQNPEQPIGERTLFFSKLLSVNKPVGALTFVFGDQHIDWQQGSIEGFFYHQHKWQKYEVPFPNVIYDRLPNRRSENSPKLRKVKERLQKDYLIPWYNPGFFNKLDVYERLLQDGSVEEYLPETHAFTSFSHIESMLSKYGHVYIKPKNGSLGLGIHQIIYDKHTNDYYCRYQEKNDVNRLRKFPSLERLFEIVFAHQPLDRMVVQQGIHLLRIEQRPVDFRVHTNKDEGGNWQVSAIAAKVAGHGSVTTHKRSGGEIKTMTEIFPSEKRNEYIKKLEKAALQLSKALDQNMEGIIGEIGFDLGIDRNGDVWLFEANSKPGRSIFSHPDLKSFDLLTRKLSIAYAVYLAEKALLHPEELYK</sequence>
<accession>A0ABQ3N4Z4</accession>
<comment type="caution">
    <text evidence="3">The sequence shown here is derived from an EMBL/GenBank/DDBJ whole genome shotgun (WGS) entry which is preliminary data.</text>
</comment>
<evidence type="ECO:0000313" key="3">
    <source>
        <dbReference type="EMBL" id="GHH98568.1"/>
    </source>
</evidence>
<protein>
    <recommendedName>
        <fullName evidence="2">ATP-grasp domain-containing protein</fullName>
    </recommendedName>
</protein>
<keyword evidence="1" id="KW-0547">Nucleotide-binding</keyword>
<dbReference type="Proteomes" id="UP000637074">
    <property type="component" value="Unassembled WGS sequence"/>
</dbReference>
<dbReference type="EMBL" id="BNDS01000007">
    <property type="protein sequence ID" value="GHH98568.1"/>
    <property type="molecule type" value="Genomic_DNA"/>
</dbReference>
<reference evidence="3 4" key="1">
    <citation type="journal article" date="2022" name="Int. J. Syst. Evol. Microbiol.">
        <title>Neobacillus kokaensis sp. nov., isolated from soil.</title>
        <authorList>
            <person name="Yuki K."/>
            <person name="Matsubara H."/>
            <person name="Yamaguchi S."/>
        </authorList>
    </citation>
    <scope>NUCLEOTIDE SEQUENCE [LARGE SCALE GENOMIC DNA]</scope>
    <source>
        <strain evidence="3 4">LOB 377</strain>
    </source>
</reference>
<feature type="domain" description="ATP-grasp" evidence="2">
    <location>
        <begin position="207"/>
        <end position="437"/>
    </location>
</feature>
<gene>
    <name evidence="3" type="ORF">AM1BK_21110</name>
</gene>
<evidence type="ECO:0000259" key="2">
    <source>
        <dbReference type="PROSITE" id="PS50975"/>
    </source>
</evidence>
<proteinExistence type="predicted"/>
<dbReference type="PROSITE" id="PS50975">
    <property type="entry name" value="ATP_GRASP"/>
    <property type="match status" value="1"/>
</dbReference>
<name>A0ABQ3N4Z4_9BACI</name>
<evidence type="ECO:0000256" key="1">
    <source>
        <dbReference type="PROSITE-ProRule" id="PRU00409"/>
    </source>
</evidence>
<dbReference type="InterPro" id="IPR011761">
    <property type="entry name" value="ATP-grasp"/>
</dbReference>
<dbReference type="RefSeq" id="WP_191272543.1">
    <property type="nucleotide sequence ID" value="NZ_BNDS01000007.1"/>
</dbReference>
<dbReference type="InterPro" id="IPR026838">
    <property type="entry name" value="YheC/D"/>
</dbReference>
<organism evidence="3 4">
    <name type="scientific">Neobacillus kokaensis</name>
    <dbReference type="NCBI Taxonomy" id="2759023"/>
    <lineage>
        <taxon>Bacteria</taxon>
        <taxon>Bacillati</taxon>
        <taxon>Bacillota</taxon>
        <taxon>Bacilli</taxon>
        <taxon>Bacillales</taxon>
        <taxon>Bacillaceae</taxon>
        <taxon>Neobacillus</taxon>
    </lineage>
</organism>
<keyword evidence="4" id="KW-1185">Reference proteome</keyword>
<keyword evidence="1" id="KW-0067">ATP-binding</keyword>